<evidence type="ECO:0000313" key="4">
    <source>
        <dbReference type="EMBL" id="RKN86659.1"/>
    </source>
</evidence>
<gene>
    <name evidence="4" type="ORF">D7M11_01470</name>
</gene>
<dbReference type="Gene3D" id="3.10.580.10">
    <property type="entry name" value="CBS-domain"/>
    <property type="match status" value="1"/>
</dbReference>
<accession>A0A3B0CUJ6</accession>
<protein>
    <submittedName>
        <fullName evidence="4">CBS domain-containing protein</fullName>
    </submittedName>
</protein>
<feature type="domain" description="CBS" evidence="3">
    <location>
        <begin position="72"/>
        <end position="131"/>
    </location>
</feature>
<keyword evidence="1 2" id="KW-0129">CBS domain</keyword>
<dbReference type="SMART" id="SM00116">
    <property type="entry name" value="CBS"/>
    <property type="match status" value="2"/>
</dbReference>
<dbReference type="PANTHER" id="PTHR43080">
    <property type="entry name" value="CBS DOMAIN-CONTAINING PROTEIN CBSX3, MITOCHONDRIAL"/>
    <property type="match status" value="1"/>
</dbReference>
<organism evidence="4 5">
    <name type="scientific">Paenibacillus ginsengarvi</name>
    <dbReference type="NCBI Taxonomy" id="400777"/>
    <lineage>
        <taxon>Bacteria</taxon>
        <taxon>Bacillati</taxon>
        <taxon>Bacillota</taxon>
        <taxon>Bacilli</taxon>
        <taxon>Bacillales</taxon>
        <taxon>Paenibacillaceae</taxon>
        <taxon>Paenibacillus</taxon>
    </lineage>
</organism>
<evidence type="ECO:0000259" key="3">
    <source>
        <dbReference type="PROSITE" id="PS51371"/>
    </source>
</evidence>
<evidence type="ECO:0000256" key="1">
    <source>
        <dbReference type="ARBA" id="ARBA00023122"/>
    </source>
</evidence>
<evidence type="ECO:0000256" key="2">
    <source>
        <dbReference type="PROSITE-ProRule" id="PRU00703"/>
    </source>
</evidence>
<dbReference type="AlphaFoldDB" id="A0A3B0CUJ6"/>
<dbReference type="RefSeq" id="WP_120745365.1">
    <property type="nucleotide sequence ID" value="NZ_RBAH01000001.1"/>
</dbReference>
<dbReference type="OrthoDB" id="9802114at2"/>
<dbReference type="InterPro" id="IPR046342">
    <property type="entry name" value="CBS_dom_sf"/>
</dbReference>
<dbReference type="InterPro" id="IPR051257">
    <property type="entry name" value="Diverse_CBS-Domain"/>
</dbReference>
<dbReference type="InterPro" id="IPR000644">
    <property type="entry name" value="CBS_dom"/>
</dbReference>
<keyword evidence="5" id="KW-1185">Reference proteome</keyword>
<comment type="caution">
    <text evidence="4">The sequence shown here is derived from an EMBL/GenBank/DDBJ whole genome shotgun (WGS) entry which is preliminary data.</text>
</comment>
<dbReference type="PROSITE" id="PS51371">
    <property type="entry name" value="CBS"/>
    <property type="match status" value="2"/>
</dbReference>
<dbReference type="SUPFAM" id="SSF54631">
    <property type="entry name" value="CBS-domain pair"/>
    <property type="match status" value="1"/>
</dbReference>
<feature type="domain" description="CBS" evidence="3">
    <location>
        <begin position="8"/>
        <end position="64"/>
    </location>
</feature>
<dbReference type="PANTHER" id="PTHR43080:SF2">
    <property type="entry name" value="CBS DOMAIN-CONTAINING PROTEIN"/>
    <property type="match status" value="1"/>
</dbReference>
<proteinExistence type="predicted"/>
<reference evidence="4 5" key="1">
    <citation type="journal article" date="2007" name="Int. J. Syst. Evol. Microbiol.">
        <title>Paenibacillus ginsengarvi sp. nov., isolated from soil from ginseng cultivation.</title>
        <authorList>
            <person name="Yoon M.H."/>
            <person name="Ten L.N."/>
            <person name="Im W.T."/>
        </authorList>
    </citation>
    <scope>NUCLEOTIDE SEQUENCE [LARGE SCALE GENOMIC DNA]</scope>
    <source>
        <strain evidence="4 5">KCTC 13059</strain>
    </source>
</reference>
<name>A0A3B0CUJ6_9BACL</name>
<evidence type="ECO:0000313" key="5">
    <source>
        <dbReference type="Proteomes" id="UP000282311"/>
    </source>
</evidence>
<dbReference type="Pfam" id="PF00571">
    <property type="entry name" value="CBS"/>
    <property type="match status" value="2"/>
</dbReference>
<sequence>MKKISEIMSTDCVTVTLQDNLYEIALKMKQNDIGFIPVVEGKKLIGVVTDRDLVIRGYAEKHSGSTAVKEVISKDVTTISPDATIDEAARLMASRKIRRLPVVQSGELVGVVAIADLAIREVFVDEAGQALSEISENVDHGAAAVR</sequence>
<dbReference type="CDD" id="cd04622">
    <property type="entry name" value="CBS_pair_HRP1_like"/>
    <property type="match status" value="1"/>
</dbReference>
<dbReference type="EMBL" id="RBAH01000001">
    <property type="protein sequence ID" value="RKN86659.1"/>
    <property type="molecule type" value="Genomic_DNA"/>
</dbReference>
<dbReference type="Proteomes" id="UP000282311">
    <property type="component" value="Unassembled WGS sequence"/>
</dbReference>